<evidence type="ECO:0000313" key="2">
    <source>
        <dbReference type="Proteomes" id="UP000234323"/>
    </source>
</evidence>
<keyword evidence="2" id="KW-1185">Reference proteome</keyword>
<sequence length="148" mass="16901">MLVYSHSTSPTCGKPSHRYTSQVSRPELVELGKEGKDELFGIRRGTLSDNQLAIIKTVEKHHRELLSTFNIKDTNKLFHFLFLFYESFYSIQQEVAKGFDAACQEFVKKYVTLTQLTTDTSKSVEDQPMEIEILETPKTPKHQSKAAA</sequence>
<comment type="caution">
    <text evidence="1">The sequence shown here is derived from an EMBL/GenBank/DDBJ whole genome shotgun (WGS) entry which is preliminary data.</text>
</comment>
<organism evidence="1 2">
    <name type="scientific">Rhizophagus irregularis</name>
    <dbReference type="NCBI Taxonomy" id="588596"/>
    <lineage>
        <taxon>Eukaryota</taxon>
        <taxon>Fungi</taxon>
        <taxon>Fungi incertae sedis</taxon>
        <taxon>Mucoromycota</taxon>
        <taxon>Glomeromycotina</taxon>
        <taxon>Glomeromycetes</taxon>
        <taxon>Glomerales</taxon>
        <taxon>Glomeraceae</taxon>
        <taxon>Rhizophagus</taxon>
    </lineage>
</organism>
<gene>
    <name evidence="1" type="ORF">RhiirA4_462425</name>
</gene>
<accession>A0A2I1GL55</accession>
<dbReference type="AlphaFoldDB" id="A0A2I1GL55"/>
<name>A0A2I1GL55_9GLOM</name>
<evidence type="ECO:0000313" key="1">
    <source>
        <dbReference type="EMBL" id="PKY47294.1"/>
    </source>
</evidence>
<dbReference type="Proteomes" id="UP000234323">
    <property type="component" value="Unassembled WGS sequence"/>
</dbReference>
<protein>
    <submittedName>
        <fullName evidence="1">Uncharacterized protein</fullName>
    </submittedName>
</protein>
<reference evidence="1 2" key="1">
    <citation type="submission" date="2015-10" db="EMBL/GenBank/DDBJ databases">
        <title>Genome analyses suggest a sexual origin of heterokaryosis in a supposedly ancient asexual fungus.</title>
        <authorList>
            <person name="Ropars J."/>
            <person name="Sedzielewska K."/>
            <person name="Noel J."/>
            <person name="Charron P."/>
            <person name="Farinelli L."/>
            <person name="Marton T."/>
            <person name="Kruger M."/>
            <person name="Pelin A."/>
            <person name="Brachmann A."/>
            <person name="Corradi N."/>
        </authorList>
    </citation>
    <scope>NUCLEOTIDE SEQUENCE [LARGE SCALE GENOMIC DNA]</scope>
    <source>
        <strain evidence="1 2">A4</strain>
    </source>
</reference>
<dbReference type="EMBL" id="LLXI01000532">
    <property type="protein sequence ID" value="PKY47294.1"/>
    <property type="molecule type" value="Genomic_DNA"/>
</dbReference>
<proteinExistence type="predicted"/>